<dbReference type="InterPro" id="IPR016039">
    <property type="entry name" value="Thiolase-like"/>
</dbReference>
<evidence type="ECO:0008006" key="8">
    <source>
        <dbReference type="Google" id="ProtNLM"/>
    </source>
</evidence>
<evidence type="ECO:0000256" key="2">
    <source>
        <dbReference type="ARBA" id="ARBA00022553"/>
    </source>
</evidence>
<comment type="caution">
    <text evidence="6">The sequence shown here is derived from an EMBL/GenBank/DDBJ whole genome shotgun (WGS) entry which is preliminary data.</text>
</comment>
<name>A0A1V6RT89_9EURO</name>
<dbReference type="SUPFAM" id="SSF53901">
    <property type="entry name" value="Thiolase-like"/>
    <property type="match status" value="1"/>
</dbReference>
<dbReference type="InterPro" id="IPR016035">
    <property type="entry name" value="Acyl_Trfase/lysoPLipase"/>
</dbReference>
<feature type="domain" description="Beta-ketoacyl synthase-like N-terminal" evidence="3">
    <location>
        <begin position="386"/>
        <end position="459"/>
    </location>
</feature>
<dbReference type="InterPro" id="IPR014030">
    <property type="entry name" value="Ketoacyl_synth_N"/>
</dbReference>
<dbReference type="EMBL" id="MDYP01000028">
    <property type="protein sequence ID" value="OQE04987.1"/>
    <property type="molecule type" value="Genomic_DNA"/>
</dbReference>
<dbReference type="Pfam" id="PF00326">
    <property type="entry name" value="Peptidase_S9"/>
    <property type="match status" value="1"/>
</dbReference>
<dbReference type="PANTHER" id="PTHR43775:SF21">
    <property type="entry name" value="NON-REDUCING POLYKETIDE SYNTHASE AUSA-RELATED"/>
    <property type="match status" value="1"/>
</dbReference>
<dbReference type="Proteomes" id="UP000191518">
    <property type="component" value="Unassembled WGS sequence"/>
</dbReference>
<protein>
    <recommendedName>
        <fullName evidence="8">Malonyl-CoA:ACP transacylase (MAT) domain-containing protein</fullName>
    </recommendedName>
</protein>
<dbReference type="SUPFAM" id="SSF53474">
    <property type="entry name" value="alpha/beta-Hydrolases"/>
    <property type="match status" value="1"/>
</dbReference>
<dbReference type="Gene3D" id="3.40.50.1820">
    <property type="entry name" value="alpha/beta hydrolase"/>
    <property type="match status" value="1"/>
</dbReference>
<reference evidence="7" key="1">
    <citation type="journal article" date="2017" name="Nat. Microbiol.">
        <title>Global analysis of biosynthetic gene clusters reveals vast potential of secondary metabolite production in Penicillium species.</title>
        <authorList>
            <person name="Nielsen J.C."/>
            <person name="Grijseels S."/>
            <person name="Prigent S."/>
            <person name="Ji B."/>
            <person name="Dainat J."/>
            <person name="Nielsen K.F."/>
            <person name="Frisvad J.C."/>
            <person name="Workman M."/>
            <person name="Nielsen J."/>
        </authorList>
    </citation>
    <scope>NUCLEOTIDE SEQUENCE [LARGE SCALE GENOMIC DNA]</scope>
    <source>
        <strain evidence="7">IBT 29486</strain>
    </source>
</reference>
<dbReference type="GO" id="GO:0004312">
    <property type="term" value="F:fatty acid synthase activity"/>
    <property type="evidence" value="ECO:0007669"/>
    <property type="project" value="TreeGrafter"/>
</dbReference>
<proteinExistence type="predicted"/>
<organism evidence="6 7">
    <name type="scientific">Penicillium vulpinum</name>
    <dbReference type="NCBI Taxonomy" id="29845"/>
    <lineage>
        <taxon>Eukaryota</taxon>
        <taxon>Fungi</taxon>
        <taxon>Dikarya</taxon>
        <taxon>Ascomycota</taxon>
        <taxon>Pezizomycotina</taxon>
        <taxon>Eurotiomycetes</taxon>
        <taxon>Eurotiomycetidae</taxon>
        <taxon>Eurotiales</taxon>
        <taxon>Aspergillaceae</taxon>
        <taxon>Penicillium</taxon>
    </lineage>
</organism>
<evidence type="ECO:0000259" key="5">
    <source>
        <dbReference type="Pfam" id="PF16073"/>
    </source>
</evidence>
<dbReference type="GO" id="GO:0044550">
    <property type="term" value="P:secondary metabolite biosynthetic process"/>
    <property type="evidence" value="ECO:0007669"/>
    <property type="project" value="TreeGrafter"/>
</dbReference>
<accession>A0A1V6RT89</accession>
<feature type="domain" description="Peptidase S9 prolyl oligopeptidase catalytic" evidence="4">
    <location>
        <begin position="596"/>
        <end position="664"/>
    </location>
</feature>
<keyword evidence="1" id="KW-0596">Phosphopantetheine</keyword>
<dbReference type="Pfam" id="PF16073">
    <property type="entry name" value="SAT"/>
    <property type="match status" value="1"/>
</dbReference>
<keyword evidence="7" id="KW-1185">Reference proteome</keyword>
<feature type="domain" description="Starter acyltransferase (SAT)" evidence="5">
    <location>
        <begin position="12"/>
        <end position="193"/>
    </location>
</feature>
<dbReference type="GO" id="GO:0008236">
    <property type="term" value="F:serine-type peptidase activity"/>
    <property type="evidence" value="ECO:0007669"/>
    <property type="project" value="InterPro"/>
</dbReference>
<sequence>MTPTTSKPSLIVFGPQKELSSRDAIDQLRREINQNPQLSHVLNAAKHGAELWKPLANFDPTLNHIPGAKLLAELQEWVVGDGPLPSYNFNTFRLPVTVLLEIAQYFHYLRELNVVSPHRLLLGGVKTCGVLGICVGFLSAIAVATSEIEAEIAFTAAAVFRLAVIIGTKVGCIAVRWKGDEVHEKDISNLVSTFPKAYTSCTIDAKSITVTASLSDIPRLTEKLRANGSHVTTVSVEGAFHSDIYTAAVERIKKFAVDRPDLHLPSVNKLQAPLRSTVDGEIITSGSLLQHALENVLLKPAAWFKTVQGAVFQLKGSKTVAFAGFGNHIPASLVSGAGLYVLDLNKLTVSNLDGFPNGTRIKGTNKPGNGVSDAQDSVPYEYPPNSIAIVGVSGRFPGADSLDELWELLLSGKSIAEPAPVKRLQLPTTGEYANKKWWGNFLRDPDAFDHKFFKKSQRTGGQLAMSLAWTAPQRGLRPPEAILAFYCPTNYEDDWWRNPIQPIGAEDWGDKYDLLKAIQDEPITNYGVVGAWEPLSDPRIRTDLRCRIVLHINWKAQTLPIIIGGLPSKKNSAGVNIRDWNTLPQPSLDEIVRVSPRAQILRGNYHTPTFLIHGTNDDLIPWQQSQGTYDALQEAGVTTGLALIEGAPHICDFSSNPESEGWKAAIQGYEFISNYV</sequence>
<dbReference type="GO" id="GO:0006508">
    <property type="term" value="P:proteolysis"/>
    <property type="evidence" value="ECO:0007669"/>
    <property type="project" value="InterPro"/>
</dbReference>
<evidence type="ECO:0000313" key="6">
    <source>
        <dbReference type="EMBL" id="OQE04987.1"/>
    </source>
</evidence>
<dbReference type="GO" id="GO:0017000">
    <property type="term" value="P:antibiotic biosynthetic process"/>
    <property type="evidence" value="ECO:0007669"/>
    <property type="project" value="UniProtKB-ARBA"/>
</dbReference>
<dbReference type="InterPro" id="IPR001227">
    <property type="entry name" value="Ac_transferase_dom_sf"/>
</dbReference>
<dbReference type="Pfam" id="PF00109">
    <property type="entry name" value="ketoacyl-synt"/>
    <property type="match status" value="1"/>
</dbReference>
<evidence type="ECO:0000259" key="3">
    <source>
        <dbReference type="Pfam" id="PF00109"/>
    </source>
</evidence>
<dbReference type="InterPro" id="IPR001375">
    <property type="entry name" value="Peptidase_S9_cat"/>
</dbReference>
<evidence type="ECO:0000259" key="4">
    <source>
        <dbReference type="Pfam" id="PF00326"/>
    </source>
</evidence>
<dbReference type="SUPFAM" id="SSF52151">
    <property type="entry name" value="FabD/lysophospholipase-like"/>
    <property type="match status" value="1"/>
</dbReference>
<dbReference type="AlphaFoldDB" id="A0A1V6RT89"/>
<dbReference type="Gene3D" id="3.40.366.10">
    <property type="entry name" value="Malonyl-Coenzyme A Acyl Carrier Protein, domain 2"/>
    <property type="match status" value="2"/>
</dbReference>
<evidence type="ECO:0000313" key="7">
    <source>
        <dbReference type="Proteomes" id="UP000191518"/>
    </source>
</evidence>
<dbReference type="PANTHER" id="PTHR43775">
    <property type="entry name" value="FATTY ACID SYNTHASE"/>
    <property type="match status" value="1"/>
</dbReference>
<evidence type="ECO:0000256" key="1">
    <source>
        <dbReference type="ARBA" id="ARBA00022450"/>
    </source>
</evidence>
<dbReference type="GO" id="GO:0006633">
    <property type="term" value="P:fatty acid biosynthetic process"/>
    <property type="evidence" value="ECO:0007669"/>
    <property type="project" value="TreeGrafter"/>
</dbReference>
<dbReference type="InterPro" id="IPR050091">
    <property type="entry name" value="PKS_NRPS_Biosynth_Enz"/>
</dbReference>
<dbReference type="STRING" id="29845.A0A1V6RT89"/>
<gene>
    <name evidence="6" type="ORF">PENVUL_c028G07176</name>
</gene>
<dbReference type="InterPro" id="IPR029058">
    <property type="entry name" value="AB_hydrolase_fold"/>
</dbReference>
<dbReference type="InterPro" id="IPR032088">
    <property type="entry name" value="SAT"/>
</dbReference>
<keyword evidence="2" id="KW-0597">Phosphoprotein</keyword>
<dbReference type="Gene3D" id="3.40.47.10">
    <property type="match status" value="1"/>
</dbReference>